<evidence type="ECO:0000313" key="2">
    <source>
        <dbReference type="Proteomes" id="UP001374535"/>
    </source>
</evidence>
<accession>A0AAQ3RQM9</accession>
<dbReference type="InterPro" id="IPR027410">
    <property type="entry name" value="TCP-1-like_intermed_sf"/>
</dbReference>
<gene>
    <name evidence="1" type="ORF">V8G54_025000</name>
</gene>
<dbReference type="AlphaFoldDB" id="A0AAQ3RQM9"/>
<proteinExistence type="predicted"/>
<organism evidence="1 2">
    <name type="scientific">Vigna mungo</name>
    <name type="common">Black gram</name>
    <name type="synonym">Phaseolus mungo</name>
    <dbReference type="NCBI Taxonomy" id="3915"/>
    <lineage>
        <taxon>Eukaryota</taxon>
        <taxon>Viridiplantae</taxon>
        <taxon>Streptophyta</taxon>
        <taxon>Embryophyta</taxon>
        <taxon>Tracheophyta</taxon>
        <taxon>Spermatophyta</taxon>
        <taxon>Magnoliopsida</taxon>
        <taxon>eudicotyledons</taxon>
        <taxon>Gunneridae</taxon>
        <taxon>Pentapetalae</taxon>
        <taxon>rosids</taxon>
        <taxon>fabids</taxon>
        <taxon>Fabales</taxon>
        <taxon>Fabaceae</taxon>
        <taxon>Papilionoideae</taxon>
        <taxon>50 kb inversion clade</taxon>
        <taxon>NPAAA clade</taxon>
        <taxon>indigoferoid/millettioid clade</taxon>
        <taxon>Phaseoleae</taxon>
        <taxon>Vigna</taxon>
    </lineage>
</organism>
<sequence length="294" mass="32731">MGTRTVITCNDFLDMTQATHERPQGLGDKDRSIFLLLLSGFYSLRRQSPLPYQPPPQPTLTLRDHLTNSHKFASFPFPGSRLQSNGVVLTRRSRSARISAMAVPVGLLDRYSLVKSVSTSLNDKVVSQYATPLAPLAVDAVKDNDYTTKRKLDEEQHDDRQILAFIEGGAIPALVKHLPVLPLINRVQKPLPFKHKRRGRFGTDRWDDDCSWNEWYFVEDPVSAGLEERKVVVVLLPMLRKNNLKGLGPGPKAARGRINYGGDSKISFSKTFSSLDRHPVAIPVATDGDSSGDT</sequence>
<keyword evidence="2" id="KW-1185">Reference proteome</keyword>
<reference evidence="1 2" key="1">
    <citation type="journal article" date="2023" name="Life. Sci Alliance">
        <title>Evolutionary insights into 3D genome organization and epigenetic landscape of Vigna mungo.</title>
        <authorList>
            <person name="Junaid A."/>
            <person name="Singh B."/>
            <person name="Bhatia S."/>
        </authorList>
    </citation>
    <scope>NUCLEOTIDE SEQUENCE [LARGE SCALE GENOMIC DNA]</scope>
    <source>
        <strain evidence="1">Urdbean</strain>
    </source>
</reference>
<protein>
    <submittedName>
        <fullName evidence="1">Uncharacterized protein</fullName>
    </submittedName>
</protein>
<name>A0AAQ3RQM9_VIGMU</name>
<dbReference type="EMBL" id="CP144694">
    <property type="protein sequence ID" value="WVZ04194.1"/>
    <property type="molecule type" value="Genomic_DNA"/>
</dbReference>
<evidence type="ECO:0000313" key="1">
    <source>
        <dbReference type="EMBL" id="WVZ04194.1"/>
    </source>
</evidence>
<dbReference type="Gene3D" id="3.30.260.10">
    <property type="entry name" value="TCP-1-like chaperonin intermediate domain"/>
    <property type="match status" value="1"/>
</dbReference>
<dbReference type="Proteomes" id="UP001374535">
    <property type="component" value="Chromosome 7"/>
</dbReference>